<dbReference type="SUPFAM" id="SSF49464">
    <property type="entry name" value="Carboxypeptidase regulatory domain-like"/>
    <property type="match status" value="1"/>
</dbReference>
<dbReference type="InterPro" id="IPR008969">
    <property type="entry name" value="CarboxyPept-like_regulatory"/>
</dbReference>
<keyword evidence="13" id="KW-1185">Reference proteome</keyword>
<dbReference type="InterPro" id="IPR036942">
    <property type="entry name" value="Beta-barrel_TonB_sf"/>
</dbReference>
<keyword evidence="2 8" id="KW-0813">Transport</keyword>
<dbReference type="InterPro" id="IPR000531">
    <property type="entry name" value="Beta-barrel_TonB"/>
</dbReference>
<evidence type="ECO:0000256" key="5">
    <source>
        <dbReference type="ARBA" id="ARBA00023077"/>
    </source>
</evidence>
<evidence type="ECO:0000256" key="7">
    <source>
        <dbReference type="ARBA" id="ARBA00023237"/>
    </source>
</evidence>
<keyword evidence="12" id="KW-0675">Receptor</keyword>
<dbReference type="Gene3D" id="2.60.40.1120">
    <property type="entry name" value="Carboxypeptidase-like, regulatory domain"/>
    <property type="match status" value="1"/>
</dbReference>
<evidence type="ECO:0000259" key="10">
    <source>
        <dbReference type="Pfam" id="PF00593"/>
    </source>
</evidence>
<evidence type="ECO:0000256" key="2">
    <source>
        <dbReference type="ARBA" id="ARBA00022448"/>
    </source>
</evidence>
<dbReference type="InterPro" id="IPR037066">
    <property type="entry name" value="Plug_dom_sf"/>
</dbReference>
<proteinExistence type="inferred from homology"/>
<keyword evidence="3 8" id="KW-1134">Transmembrane beta strand</keyword>
<protein>
    <submittedName>
        <fullName evidence="12">TonB-dependent receptor</fullName>
    </submittedName>
</protein>
<evidence type="ECO:0000313" key="13">
    <source>
        <dbReference type="Proteomes" id="UP001597112"/>
    </source>
</evidence>
<dbReference type="InterPro" id="IPR010104">
    <property type="entry name" value="TonB_rcpt_bac"/>
</dbReference>
<dbReference type="Pfam" id="PF00593">
    <property type="entry name" value="TonB_dep_Rec_b-barrel"/>
    <property type="match status" value="1"/>
</dbReference>
<comment type="caution">
    <text evidence="12">The sequence shown here is derived from an EMBL/GenBank/DDBJ whole genome shotgun (WGS) entry which is preliminary data.</text>
</comment>
<dbReference type="Proteomes" id="UP001597112">
    <property type="component" value="Unassembled WGS sequence"/>
</dbReference>
<dbReference type="NCBIfam" id="TIGR01782">
    <property type="entry name" value="TonB-Xanth-Caul"/>
    <property type="match status" value="1"/>
</dbReference>
<dbReference type="PANTHER" id="PTHR40980:SF4">
    <property type="entry name" value="TONB-DEPENDENT RECEPTOR-LIKE BETA-BARREL DOMAIN-CONTAINING PROTEIN"/>
    <property type="match status" value="1"/>
</dbReference>
<name>A0ABW3K8S6_9BACT</name>
<accession>A0ABW3K8S6</accession>
<evidence type="ECO:0000256" key="3">
    <source>
        <dbReference type="ARBA" id="ARBA00022452"/>
    </source>
</evidence>
<feature type="domain" description="TonB-dependent receptor-like beta-barrel" evidence="10">
    <location>
        <begin position="552"/>
        <end position="983"/>
    </location>
</feature>
<dbReference type="RefSeq" id="WP_377582936.1">
    <property type="nucleotide sequence ID" value="NZ_JBHTKA010000008.1"/>
</dbReference>
<evidence type="ECO:0000313" key="12">
    <source>
        <dbReference type="EMBL" id="MFD1002129.1"/>
    </source>
</evidence>
<evidence type="ECO:0000256" key="4">
    <source>
        <dbReference type="ARBA" id="ARBA00022692"/>
    </source>
</evidence>
<dbReference type="InterPro" id="IPR012910">
    <property type="entry name" value="Plug_dom"/>
</dbReference>
<dbReference type="EMBL" id="JBHTKA010000008">
    <property type="protein sequence ID" value="MFD1002129.1"/>
    <property type="molecule type" value="Genomic_DNA"/>
</dbReference>
<keyword evidence="5 9" id="KW-0798">TonB box</keyword>
<keyword evidence="4 8" id="KW-0812">Transmembrane</keyword>
<dbReference type="Pfam" id="PF07715">
    <property type="entry name" value="Plug"/>
    <property type="match status" value="1"/>
</dbReference>
<keyword evidence="7 8" id="KW-0998">Cell outer membrane</keyword>
<reference evidence="13" key="1">
    <citation type="journal article" date="2019" name="Int. J. Syst. Evol. Microbiol.">
        <title>The Global Catalogue of Microorganisms (GCM) 10K type strain sequencing project: providing services to taxonomists for standard genome sequencing and annotation.</title>
        <authorList>
            <consortium name="The Broad Institute Genomics Platform"/>
            <consortium name="The Broad Institute Genome Sequencing Center for Infectious Disease"/>
            <person name="Wu L."/>
            <person name="Ma J."/>
        </authorList>
    </citation>
    <scope>NUCLEOTIDE SEQUENCE [LARGE SCALE GENOMIC DNA]</scope>
    <source>
        <strain evidence="13">CCUG 58938</strain>
    </source>
</reference>
<organism evidence="12 13">
    <name type="scientific">Ohtaekwangia kribbensis</name>
    <dbReference type="NCBI Taxonomy" id="688913"/>
    <lineage>
        <taxon>Bacteria</taxon>
        <taxon>Pseudomonadati</taxon>
        <taxon>Bacteroidota</taxon>
        <taxon>Cytophagia</taxon>
        <taxon>Cytophagales</taxon>
        <taxon>Fulvivirgaceae</taxon>
        <taxon>Ohtaekwangia</taxon>
    </lineage>
</organism>
<dbReference type="SUPFAM" id="SSF56935">
    <property type="entry name" value="Porins"/>
    <property type="match status" value="1"/>
</dbReference>
<dbReference type="InterPro" id="IPR039426">
    <property type="entry name" value="TonB-dep_rcpt-like"/>
</dbReference>
<comment type="subcellular location">
    <subcellularLocation>
        <location evidence="1 8">Cell outer membrane</location>
        <topology evidence="1 8">Multi-pass membrane protein</topology>
    </subcellularLocation>
</comment>
<evidence type="ECO:0000256" key="9">
    <source>
        <dbReference type="RuleBase" id="RU003357"/>
    </source>
</evidence>
<sequence length="1017" mass="114098">MYTKLQICISKAQKFTLYTLTGIALQCLLLNVLFARNGTAQNIYDVKLRLEVKDKTLKDVFTIIEEKTDFTFTYSSKRVDLTKKITLDGHHTNLGQILEAIATQARVAIQQMDNLLLVKSNLTTATVKKPAAAGAVRGRVIDDQFKSVLPGATIFQKGTNNGTTSDVNGEFFLRVPSGEVELEISYIGFRKYTEVVTVPENGVADVELKMISDATQLQDIVITGVLQGQQKALNQQKTADNIKNVVSADQIGRFPDPNVAEALQRVPAVNIERDQGEGRYVLVRGLAPQFTNISINGEQIPSPEASVRYVALDAVPADQLSSIEVSKAITPDMDGDAIGGSVNLITRTAQTENISINASGLVGYNNINGKTNLQGSLELSQRFLNNKLGIMLNSSYYETERGSDNWERDDNALELRDYELTRTRLGLSSTIDYKFNDKNEVYFRSLYNRFTDREERRRYIFNPNVDDSPFEDNEIERLTKDRLEKQIVTSFNLGAKHTLSKINLDYEVSYSEAIQDTPFDIEIGSIGEVDQMSIDFDTNPKFPSFVVDDLPHTSSQNIYLNNSVYEFDEATMGNTYAKDVNKTAKFNIGIPYKAGNSDGLFKFGGKVRLKEKRYDITENVFSYTGSDDLTLDQYEGGKVDDNFLDGKYTLRANADPERFIRYFNANPGNFELSVEDKLATEAAESYTAKEDVYAGYMMTKLQVNKLMVLGGFRFEHTSVDYKSYTVVNESEIIPEEGSTDYSFFLPQLHVRYNVNDNTNLRMAVTRSYARPNFSDIIPAQEININEGEGTIGNAQLKPVGATNVDILAEKYFGSVGILSGGVFYKRLTDFIFNRRFESSQYPGSDGQVIDITQARNGEAASLLGFEVAYQQNLTFLPGILKGLSIYANYTLTSSNAEIQSRSNSNDNEEIRLPGQAKHVGNLSLGYDLGRFNFRVSANFNGEYISEIGGNASEDLYVKDRIQMDATTTITISPKLRFFAEFLNITNQPFEVYQGQENHYIQREFYSWWTRAGLKLDL</sequence>
<evidence type="ECO:0000256" key="6">
    <source>
        <dbReference type="ARBA" id="ARBA00023136"/>
    </source>
</evidence>
<evidence type="ECO:0000256" key="8">
    <source>
        <dbReference type="PROSITE-ProRule" id="PRU01360"/>
    </source>
</evidence>
<feature type="domain" description="TonB-dependent receptor plug" evidence="11">
    <location>
        <begin position="240"/>
        <end position="340"/>
    </location>
</feature>
<evidence type="ECO:0000256" key="1">
    <source>
        <dbReference type="ARBA" id="ARBA00004571"/>
    </source>
</evidence>
<dbReference type="Gene3D" id="2.170.130.10">
    <property type="entry name" value="TonB-dependent receptor, plug domain"/>
    <property type="match status" value="1"/>
</dbReference>
<dbReference type="Pfam" id="PF13715">
    <property type="entry name" value="CarbopepD_reg_2"/>
    <property type="match status" value="1"/>
</dbReference>
<dbReference type="PANTHER" id="PTHR40980">
    <property type="entry name" value="PLUG DOMAIN-CONTAINING PROTEIN"/>
    <property type="match status" value="1"/>
</dbReference>
<comment type="similarity">
    <text evidence="8 9">Belongs to the TonB-dependent receptor family.</text>
</comment>
<evidence type="ECO:0000259" key="11">
    <source>
        <dbReference type="Pfam" id="PF07715"/>
    </source>
</evidence>
<dbReference type="PROSITE" id="PS52016">
    <property type="entry name" value="TONB_DEPENDENT_REC_3"/>
    <property type="match status" value="1"/>
</dbReference>
<gene>
    <name evidence="12" type="ORF">ACFQ21_22580</name>
</gene>
<keyword evidence="6 8" id="KW-0472">Membrane</keyword>
<dbReference type="Gene3D" id="2.40.170.20">
    <property type="entry name" value="TonB-dependent receptor, beta-barrel domain"/>
    <property type="match status" value="1"/>
</dbReference>